<dbReference type="PANTHER" id="PTHR34873">
    <property type="entry name" value="SSR1766 PROTEIN"/>
    <property type="match status" value="1"/>
</dbReference>
<dbReference type="EMBL" id="VOTZ01000009">
    <property type="protein sequence ID" value="MCQ1538445.1"/>
    <property type="molecule type" value="Genomic_DNA"/>
</dbReference>
<dbReference type="GO" id="GO:0004519">
    <property type="term" value="F:endonuclease activity"/>
    <property type="evidence" value="ECO:0007669"/>
    <property type="project" value="UniProtKB-KW"/>
</dbReference>
<keyword evidence="8" id="KW-1185">Reference proteome</keyword>
<protein>
    <submittedName>
        <fullName evidence="7">Addiction module toxin, HicA family</fullName>
    </submittedName>
</protein>
<dbReference type="PANTHER" id="PTHR34873:SF3">
    <property type="entry name" value="ADDICTION MODULE TOXIN, HICA FAMILY"/>
    <property type="match status" value="1"/>
</dbReference>
<evidence type="ECO:0000256" key="4">
    <source>
        <dbReference type="ARBA" id="ARBA00022801"/>
    </source>
</evidence>
<evidence type="ECO:0000256" key="3">
    <source>
        <dbReference type="ARBA" id="ARBA00022759"/>
    </source>
</evidence>
<evidence type="ECO:0000256" key="1">
    <source>
        <dbReference type="ARBA" id="ARBA00022649"/>
    </source>
</evidence>
<evidence type="ECO:0000256" key="6">
    <source>
        <dbReference type="ARBA" id="ARBA00023016"/>
    </source>
</evidence>
<accession>A0ABD4TMD8</accession>
<proteinExistence type="predicted"/>
<organism evidence="7 8">
    <name type="scientific">Methanocalculus taiwanensis</name>
    <dbReference type="NCBI Taxonomy" id="106207"/>
    <lineage>
        <taxon>Archaea</taxon>
        <taxon>Methanobacteriati</taxon>
        <taxon>Methanobacteriota</taxon>
        <taxon>Stenosarchaea group</taxon>
        <taxon>Methanomicrobia</taxon>
        <taxon>Methanomicrobiales</taxon>
        <taxon>Methanocalculaceae</taxon>
        <taxon>Methanocalculus</taxon>
    </lineage>
</organism>
<keyword evidence="4" id="KW-0378">Hydrolase</keyword>
<dbReference type="GO" id="GO:0016787">
    <property type="term" value="F:hydrolase activity"/>
    <property type="evidence" value="ECO:0007669"/>
    <property type="project" value="UniProtKB-KW"/>
</dbReference>
<evidence type="ECO:0000313" key="8">
    <source>
        <dbReference type="Proteomes" id="UP001524383"/>
    </source>
</evidence>
<dbReference type="Pfam" id="PF07927">
    <property type="entry name" value="HicA_toxin"/>
    <property type="match status" value="1"/>
</dbReference>
<comment type="caution">
    <text evidence="7">The sequence shown here is derived from an EMBL/GenBank/DDBJ whole genome shotgun (WGS) entry which is preliminary data.</text>
</comment>
<dbReference type="SUPFAM" id="SSF54786">
    <property type="entry name" value="YcfA/nrd intein domain"/>
    <property type="match status" value="1"/>
</dbReference>
<keyword evidence="5" id="KW-0694">RNA-binding</keyword>
<name>A0ABD4TMD8_9EURY</name>
<dbReference type="AlphaFoldDB" id="A0ABD4TMD8"/>
<sequence>MKFGNLLGSGRLKLTPLKAEIVIKILQDTGFSFIRQTGGHVIMQDPDGRSVVIPVHPGEELGRGILRAIIRQSGLTRDEFLTKLVTIRK</sequence>
<dbReference type="Gene3D" id="3.30.920.30">
    <property type="entry name" value="Hypothetical protein"/>
    <property type="match status" value="1"/>
</dbReference>
<gene>
    <name evidence="7" type="ORF">FTO68_05520</name>
</gene>
<evidence type="ECO:0000313" key="7">
    <source>
        <dbReference type="EMBL" id="MCQ1538445.1"/>
    </source>
</evidence>
<keyword evidence="3" id="KW-0255">Endonuclease</keyword>
<evidence type="ECO:0000256" key="5">
    <source>
        <dbReference type="ARBA" id="ARBA00022884"/>
    </source>
</evidence>
<dbReference type="InterPro" id="IPR038570">
    <property type="entry name" value="HicA_sf"/>
</dbReference>
<dbReference type="GO" id="GO:0003723">
    <property type="term" value="F:RNA binding"/>
    <property type="evidence" value="ECO:0007669"/>
    <property type="project" value="UniProtKB-KW"/>
</dbReference>
<dbReference type="Proteomes" id="UP001524383">
    <property type="component" value="Unassembled WGS sequence"/>
</dbReference>
<keyword evidence="1" id="KW-1277">Toxin-antitoxin system</keyword>
<dbReference type="InterPro" id="IPR012933">
    <property type="entry name" value="HicA_mRNA_interferase"/>
</dbReference>
<evidence type="ECO:0000256" key="2">
    <source>
        <dbReference type="ARBA" id="ARBA00022722"/>
    </source>
</evidence>
<keyword evidence="6" id="KW-0346">Stress response</keyword>
<keyword evidence="2" id="KW-0540">Nuclease</keyword>
<reference evidence="7 8" key="1">
    <citation type="submission" date="2019-08" db="EMBL/GenBank/DDBJ databases">
        <authorList>
            <person name="Chen S.-C."/>
            <person name="Lai M.-C."/>
            <person name="You Y.-T."/>
        </authorList>
    </citation>
    <scope>NUCLEOTIDE SEQUENCE [LARGE SCALE GENOMIC DNA]</scope>
    <source>
        <strain evidence="7 8">P2F9704a</strain>
    </source>
</reference>